<gene>
    <name evidence="1" type="ORF">CONLIGDRAFT_141979</name>
</gene>
<protein>
    <submittedName>
        <fullName evidence="1">Uncharacterized protein</fullName>
    </submittedName>
</protein>
<evidence type="ECO:0000313" key="1">
    <source>
        <dbReference type="EMBL" id="OIW23268.1"/>
    </source>
</evidence>
<proteinExistence type="predicted"/>
<evidence type="ECO:0000313" key="2">
    <source>
        <dbReference type="Proteomes" id="UP000182658"/>
    </source>
</evidence>
<dbReference type="Proteomes" id="UP000182658">
    <property type="component" value="Unassembled WGS sequence"/>
</dbReference>
<accession>A0A1J7J281</accession>
<reference evidence="1 2" key="1">
    <citation type="submission" date="2016-10" db="EMBL/GenBank/DDBJ databases">
        <title>Draft genome sequence of Coniochaeta ligniaria NRRL30616, a lignocellulolytic fungus for bioabatement of inhibitors in plant biomass hydrolysates.</title>
        <authorList>
            <consortium name="DOE Joint Genome Institute"/>
            <person name="Jimenez D.J."/>
            <person name="Hector R.E."/>
            <person name="Riley R."/>
            <person name="Sun H."/>
            <person name="Grigoriev I.V."/>
            <person name="Van Elsas J.D."/>
            <person name="Nichols N.N."/>
        </authorList>
    </citation>
    <scope>NUCLEOTIDE SEQUENCE [LARGE SCALE GENOMIC DNA]</scope>
    <source>
        <strain evidence="1 2">NRRL 30616</strain>
    </source>
</reference>
<dbReference type="InParanoid" id="A0A1J7J281"/>
<keyword evidence="2" id="KW-1185">Reference proteome</keyword>
<sequence length="192" mass="21288">MIHLPTSSRTTSYRSRLRVWAAAVHDRLMWYWLLVAVSEEKVHMSITGDMRCRPACGWPSGRMLLVAYNRRVTATETLPRSAYTLPRLVLLDCLTQSPILDALLALTVNTMARLGSVVNLLRGADSADGLLATCLRVFVSLHSLGLLSSPSYPDTLSSCPSTRMVGTRYRGRQALSNRHRPLVSVDMSRGTT</sequence>
<dbReference type="EMBL" id="KV875107">
    <property type="protein sequence ID" value="OIW23268.1"/>
    <property type="molecule type" value="Genomic_DNA"/>
</dbReference>
<organism evidence="1 2">
    <name type="scientific">Coniochaeta ligniaria NRRL 30616</name>
    <dbReference type="NCBI Taxonomy" id="1408157"/>
    <lineage>
        <taxon>Eukaryota</taxon>
        <taxon>Fungi</taxon>
        <taxon>Dikarya</taxon>
        <taxon>Ascomycota</taxon>
        <taxon>Pezizomycotina</taxon>
        <taxon>Sordariomycetes</taxon>
        <taxon>Sordariomycetidae</taxon>
        <taxon>Coniochaetales</taxon>
        <taxon>Coniochaetaceae</taxon>
        <taxon>Coniochaeta</taxon>
    </lineage>
</organism>
<dbReference type="AlphaFoldDB" id="A0A1J7J281"/>
<name>A0A1J7J281_9PEZI</name>